<evidence type="ECO:0000313" key="3">
    <source>
        <dbReference type="Proteomes" id="UP000275267"/>
    </source>
</evidence>
<feature type="region of interest" description="Disordered" evidence="1">
    <location>
        <begin position="103"/>
        <end position="129"/>
    </location>
</feature>
<organism evidence="2 3">
    <name type="scientific">Panicum miliaceum</name>
    <name type="common">Proso millet</name>
    <name type="synonym">Broomcorn millet</name>
    <dbReference type="NCBI Taxonomy" id="4540"/>
    <lineage>
        <taxon>Eukaryota</taxon>
        <taxon>Viridiplantae</taxon>
        <taxon>Streptophyta</taxon>
        <taxon>Embryophyta</taxon>
        <taxon>Tracheophyta</taxon>
        <taxon>Spermatophyta</taxon>
        <taxon>Magnoliopsida</taxon>
        <taxon>Liliopsida</taxon>
        <taxon>Poales</taxon>
        <taxon>Poaceae</taxon>
        <taxon>PACMAD clade</taxon>
        <taxon>Panicoideae</taxon>
        <taxon>Panicodae</taxon>
        <taxon>Paniceae</taxon>
        <taxon>Panicinae</taxon>
        <taxon>Panicum</taxon>
        <taxon>Panicum sect. Panicum</taxon>
    </lineage>
</organism>
<dbReference type="InterPro" id="IPR038765">
    <property type="entry name" value="Papain-like_cys_pep_sf"/>
</dbReference>
<evidence type="ECO:0008006" key="4">
    <source>
        <dbReference type="Google" id="ProtNLM"/>
    </source>
</evidence>
<feature type="region of interest" description="Disordered" evidence="1">
    <location>
        <begin position="376"/>
        <end position="454"/>
    </location>
</feature>
<comment type="caution">
    <text evidence="2">The sequence shown here is derived from an EMBL/GenBank/DDBJ whole genome shotgun (WGS) entry which is preliminary data.</text>
</comment>
<keyword evidence="3" id="KW-1185">Reference proteome</keyword>
<feature type="compositionally biased region" description="Basic residues" evidence="1">
    <location>
        <begin position="432"/>
        <end position="441"/>
    </location>
</feature>
<dbReference type="EMBL" id="PQIB02000003">
    <property type="protein sequence ID" value="RLN29375.1"/>
    <property type="molecule type" value="Genomic_DNA"/>
</dbReference>
<dbReference type="Gene3D" id="3.40.395.10">
    <property type="entry name" value="Adenoviral Proteinase, Chain A"/>
    <property type="match status" value="1"/>
</dbReference>
<name>A0A3L6T0Q6_PANMI</name>
<reference evidence="3" key="1">
    <citation type="journal article" date="2019" name="Nat. Commun.">
        <title>The genome of broomcorn millet.</title>
        <authorList>
            <person name="Zou C."/>
            <person name="Miki D."/>
            <person name="Li D."/>
            <person name="Tang Q."/>
            <person name="Xiao L."/>
            <person name="Rajput S."/>
            <person name="Deng P."/>
            <person name="Jia W."/>
            <person name="Huang R."/>
            <person name="Zhang M."/>
            <person name="Sun Y."/>
            <person name="Hu J."/>
            <person name="Fu X."/>
            <person name="Schnable P.S."/>
            <person name="Li F."/>
            <person name="Zhang H."/>
            <person name="Feng B."/>
            <person name="Zhu X."/>
            <person name="Liu R."/>
            <person name="Schnable J.C."/>
            <person name="Zhu J.-K."/>
            <person name="Zhang H."/>
        </authorList>
    </citation>
    <scope>NUCLEOTIDE SEQUENCE [LARGE SCALE GENOMIC DNA]</scope>
</reference>
<sequence length="484" mass="54078">MASGLRFRRCRGMDLGLPTTRWRHGLVFPLNSGRDWRFTALDRLRGIGDTARWGDAGRGVAREYSYLQGKGSAGHISGNLALLQCSQLALRLGYWTTQSKNKTIEPPSIPVREGSGGRMPERQQGVTKRQRQILESLANDARTDIGLQMDKRLLQIEHKFDKKMIAQNEELAKLKKDKIMEVRLSGIEDDIAEMQTDIKGSPSTQQLVDPSPHIARREPIIDHNYKLTEDDNDAAAFVELSYDNETMVEIEGHLIEAKQLRAIVSEGFMVGEIIDAYVDISNVKNASVSFICTLQAMVLLTNNLRNEKYMQFRKLINDKCVGRHLIFVPKNVNNNYWVLLVLNLKKIEVQILNSIAEMRDKEKEKALEEAYFAKYPEEQRKDTQDEDDNNVEMVVNGTGNTSTPADSKIGGKGGKGTPSTTAASTEGGTGPAKRKRGRPRKIPPPTPGTASSAVLEKFSLKLSLIELNEYVEPETKGTSNLGHK</sequence>
<dbReference type="AlphaFoldDB" id="A0A3L6T0Q6"/>
<dbReference type="SUPFAM" id="SSF54001">
    <property type="entry name" value="Cysteine proteinases"/>
    <property type="match status" value="1"/>
</dbReference>
<evidence type="ECO:0000313" key="2">
    <source>
        <dbReference type="EMBL" id="RLN29375.1"/>
    </source>
</evidence>
<evidence type="ECO:0000256" key="1">
    <source>
        <dbReference type="SAM" id="MobiDB-lite"/>
    </source>
</evidence>
<dbReference type="Proteomes" id="UP000275267">
    <property type="component" value="Unassembled WGS sequence"/>
</dbReference>
<proteinExistence type="predicted"/>
<accession>A0A3L6T0Q6</accession>
<feature type="compositionally biased region" description="Low complexity" evidence="1">
    <location>
        <begin position="417"/>
        <end position="426"/>
    </location>
</feature>
<protein>
    <recommendedName>
        <fullName evidence="4">Ubiquitin-like protease family profile domain-containing protein</fullName>
    </recommendedName>
</protein>
<gene>
    <name evidence="2" type="ORF">C2845_PM05G04610</name>
</gene>